<sequence length="525" mass="58027">MSKKTAALVMAILFVASIVMAGCGGGDKKPASTGAANVLVFAQGSDPRGLDPAYVDDGESAKIMTQIFEGLVRYKPGNTELQPLLATEWTTSQDGKEVTFKLRQGVKFHDGTPFNAQAVKFSIERQLPPNVKEDMPYASFTFDGVKKVEVVDDYTVKIILEKPSAPFLANMAMALAAPIVSPEAVKKHGDKFIENPVGTGPYKFVKWDKGQQIELTAFESYWGTKPKMPKVVYKFTKENSVRASDLMTGATDVMDGVDTNDIKTLESKGMTVIKSPGMNINYMGFFTYKKPFDNLDLRKAISMAINRQQLVEFLYQGQAKLPNSPLPDFIPGYSKDVKPYEYNVEEAKKMLAKAGYPNGFEFTCITYSNPRPYNPVNGEKLAAAVQADLAKIGVKMNIKSYPWKEYKQFLFNGEGDAYFYGWIGDNGDADNFLMLLETAQIKGSLNASKYSNPKMDALLEQGRTTLDPAKRAAIYAEAQKLAVEDAPWVLISHSLDMAAHRPNIKGFALHPVGIHWLDIVSKEAK</sequence>
<dbReference type="OrthoDB" id="137511at2"/>
<evidence type="ECO:0000259" key="5">
    <source>
        <dbReference type="Pfam" id="PF00496"/>
    </source>
</evidence>
<feature type="signal peptide" evidence="4">
    <location>
        <begin position="1"/>
        <end position="21"/>
    </location>
</feature>
<dbReference type="EMBL" id="FWXI01000024">
    <property type="protein sequence ID" value="SMD09357.1"/>
    <property type="molecule type" value="Genomic_DNA"/>
</dbReference>
<feature type="domain" description="Solute-binding protein family 5" evidence="5">
    <location>
        <begin position="80"/>
        <end position="439"/>
    </location>
</feature>
<dbReference type="PANTHER" id="PTHR30290:SF9">
    <property type="entry name" value="OLIGOPEPTIDE-BINDING PROTEIN APPA"/>
    <property type="match status" value="1"/>
</dbReference>
<comment type="similarity">
    <text evidence="1">Belongs to the bacterial solute-binding protein 5 family.</text>
</comment>
<evidence type="ECO:0000256" key="1">
    <source>
        <dbReference type="ARBA" id="ARBA00005695"/>
    </source>
</evidence>
<dbReference type="PANTHER" id="PTHR30290">
    <property type="entry name" value="PERIPLASMIC BINDING COMPONENT OF ABC TRANSPORTER"/>
    <property type="match status" value="1"/>
</dbReference>
<dbReference type="CDD" id="cd08493">
    <property type="entry name" value="PBP2_DppA_like"/>
    <property type="match status" value="1"/>
</dbReference>
<evidence type="ECO:0000313" key="6">
    <source>
        <dbReference type="EMBL" id="SMD09357.1"/>
    </source>
</evidence>
<dbReference type="Proteomes" id="UP000192738">
    <property type="component" value="Unassembled WGS sequence"/>
</dbReference>
<dbReference type="GO" id="GO:0043190">
    <property type="term" value="C:ATP-binding cassette (ABC) transporter complex"/>
    <property type="evidence" value="ECO:0007669"/>
    <property type="project" value="InterPro"/>
</dbReference>
<dbReference type="GO" id="GO:0042597">
    <property type="term" value="C:periplasmic space"/>
    <property type="evidence" value="ECO:0007669"/>
    <property type="project" value="UniProtKB-ARBA"/>
</dbReference>
<gene>
    <name evidence="6" type="ORF">SAMN04488500_12473</name>
</gene>
<dbReference type="InterPro" id="IPR030678">
    <property type="entry name" value="Peptide/Ni-bd"/>
</dbReference>
<dbReference type="Pfam" id="PF00496">
    <property type="entry name" value="SBP_bac_5"/>
    <property type="match status" value="1"/>
</dbReference>
<dbReference type="STRING" id="112901.SAMN04488500_12473"/>
<evidence type="ECO:0000256" key="2">
    <source>
        <dbReference type="ARBA" id="ARBA00022448"/>
    </source>
</evidence>
<keyword evidence="3 4" id="KW-0732">Signal</keyword>
<protein>
    <submittedName>
        <fullName evidence="6">Peptide/nickel transport system substrate-binding protein</fullName>
    </submittedName>
</protein>
<dbReference type="PIRSF" id="PIRSF002741">
    <property type="entry name" value="MppA"/>
    <property type="match status" value="1"/>
</dbReference>
<evidence type="ECO:0000256" key="4">
    <source>
        <dbReference type="SAM" id="SignalP"/>
    </source>
</evidence>
<reference evidence="6 7" key="1">
    <citation type="submission" date="2017-04" db="EMBL/GenBank/DDBJ databases">
        <authorList>
            <person name="Afonso C.L."/>
            <person name="Miller P.J."/>
            <person name="Scott M.A."/>
            <person name="Spackman E."/>
            <person name="Goraichik I."/>
            <person name="Dimitrov K.M."/>
            <person name="Suarez D.L."/>
            <person name="Swayne D.E."/>
        </authorList>
    </citation>
    <scope>NUCLEOTIDE SEQUENCE [LARGE SCALE GENOMIC DNA]</scope>
    <source>
        <strain evidence="6 7">DSM 5090</strain>
    </source>
</reference>
<dbReference type="Gene3D" id="3.90.76.10">
    <property type="entry name" value="Dipeptide-binding Protein, Domain 1"/>
    <property type="match status" value="1"/>
</dbReference>
<dbReference type="InterPro" id="IPR000914">
    <property type="entry name" value="SBP_5_dom"/>
</dbReference>
<dbReference type="Gene3D" id="3.10.105.10">
    <property type="entry name" value="Dipeptide-binding Protein, Domain 3"/>
    <property type="match status" value="1"/>
</dbReference>
<evidence type="ECO:0000256" key="3">
    <source>
        <dbReference type="ARBA" id="ARBA00022729"/>
    </source>
</evidence>
<dbReference type="GO" id="GO:0015833">
    <property type="term" value="P:peptide transport"/>
    <property type="evidence" value="ECO:0007669"/>
    <property type="project" value="TreeGrafter"/>
</dbReference>
<organism evidence="6 7">
    <name type="scientific">Sporomusa malonica</name>
    <dbReference type="NCBI Taxonomy" id="112901"/>
    <lineage>
        <taxon>Bacteria</taxon>
        <taxon>Bacillati</taxon>
        <taxon>Bacillota</taxon>
        <taxon>Negativicutes</taxon>
        <taxon>Selenomonadales</taxon>
        <taxon>Sporomusaceae</taxon>
        <taxon>Sporomusa</taxon>
    </lineage>
</organism>
<proteinExistence type="inferred from homology"/>
<dbReference type="RefSeq" id="WP_084577893.1">
    <property type="nucleotide sequence ID" value="NZ_CP155572.1"/>
</dbReference>
<keyword evidence="7" id="KW-1185">Reference proteome</keyword>
<name>A0A1W2EI25_9FIRM</name>
<dbReference type="AlphaFoldDB" id="A0A1W2EI25"/>
<keyword evidence="2" id="KW-0813">Transport</keyword>
<accession>A0A1W2EI25</accession>
<feature type="chain" id="PRO_5012213104" evidence="4">
    <location>
        <begin position="22"/>
        <end position="525"/>
    </location>
</feature>
<dbReference type="PROSITE" id="PS51257">
    <property type="entry name" value="PROKAR_LIPOPROTEIN"/>
    <property type="match status" value="1"/>
</dbReference>
<dbReference type="SUPFAM" id="SSF53850">
    <property type="entry name" value="Periplasmic binding protein-like II"/>
    <property type="match status" value="1"/>
</dbReference>
<evidence type="ECO:0000313" key="7">
    <source>
        <dbReference type="Proteomes" id="UP000192738"/>
    </source>
</evidence>
<dbReference type="Gene3D" id="3.40.190.10">
    <property type="entry name" value="Periplasmic binding protein-like II"/>
    <property type="match status" value="1"/>
</dbReference>
<dbReference type="GO" id="GO:1904680">
    <property type="term" value="F:peptide transmembrane transporter activity"/>
    <property type="evidence" value="ECO:0007669"/>
    <property type="project" value="TreeGrafter"/>
</dbReference>
<dbReference type="InterPro" id="IPR039424">
    <property type="entry name" value="SBP_5"/>
</dbReference>